<organism evidence="13 14">
    <name type="scientific">Chloroflexus islandicus</name>
    <dbReference type="NCBI Taxonomy" id="1707952"/>
    <lineage>
        <taxon>Bacteria</taxon>
        <taxon>Bacillati</taxon>
        <taxon>Chloroflexota</taxon>
        <taxon>Chloroflexia</taxon>
        <taxon>Chloroflexales</taxon>
        <taxon>Chloroflexineae</taxon>
        <taxon>Chloroflexaceae</taxon>
        <taxon>Chloroflexus</taxon>
    </lineage>
</organism>
<dbReference type="PANTHER" id="PTHR14269:SF62">
    <property type="entry name" value="CDP-DIACYLGLYCEROL--GLYCEROL-3-PHOSPHATE 3-PHOSPHATIDYLTRANSFERASE 1, CHLOROPLASTIC"/>
    <property type="match status" value="1"/>
</dbReference>
<evidence type="ECO:0000313" key="14">
    <source>
        <dbReference type="Proteomes" id="UP000078287"/>
    </source>
</evidence>
<dbReference type="Proteomes" id="UP000078287">
    <property type="component" value="Unassembled WGS sequence"/>
</dbReference>
<evidence type="ECO:0000256" key="11">
    <source>
        <dbReference type="RuleBase" id="RU003750"/>
    </source>
</evidence>
<name>A0A178LT13_9CHLR</name>
<evidence type="ECO:0000256" key="3">
    <source>
        <dbReference type="ARBA" id="ARBA00022516"/>
    </source>
</evidence>
<keyword evidence="5 12" id="KW-0812">Transmembrane</keyword>
<dbReference type="InterPro" id="IPR000462">
    <property type="entry name" value="CDP-OH_P_trans"/>
</dbReference>
<proteinExistence type="inferred from homology"/>
<evidence type="ECO:0000256" key="8">
    <source>
        <dbReference type="ARBA" id="ARBA00023136"/>
    </source>
</evidence>
<feature type="transmembrane region" description="Helical" evidence="12">
    <location>
        <begin position="131"/>
        <end position="150"/>
    </location>
</feature>
<dbReference type="GO" id="GO:0008444">
    <property type="term" value="F:CDP-diacylglycerol-glycerol-3-phosphate 3-phosphatidyltransferase activity"/>
    <property type="evidence" value="ECO:0007669"/>
    <property type="project" value="InterPro"/>
</dbReference>
<dbReference type="GO" id="GO:0016020">
    <property type="term" value="C:membrane"/>
    <property type="evidence" value="ECO:0007669"/>
    <property type="project" value="UniProtKB-SubCell"/>
</dbReference>
<accession>A0A178LT13</accession>
<evidence type="ECO:0000256" key="7">
    <source>
        <dbReference type="ARBA" id="ARBA00023098"/>
    </source>
</evidence>
<dbReference type="InterPro" id="IPR004570">
    <property type="entry name" value="Phosphatidylglycerol_P_synth"/>
</dbReference>
<evidence type="ECO:0000256" key="6">
    <source>
        <dbReference type="ARBA" id="ARBA00022989"/>
    </source>
</evidence>
<evidence type="ECO:0000256" key="5">
    <source>
        <dbReference type="ARBA" id="ARBA00022692"/>
    </source>
</evidence>
<keyword evidence="6 12" id="KW-1133">Transmembrane helix</keyword>
<dbReference type="InterPro" id="IPR043130">
    <property type="entry name" value="CDP-OH_PTrfase_TM_dom"/>
</dbReference>
<dbReference type="GO" id="GO:0046474">
    <property type="term" value="P:glycerophospholipid biosynthetic process"/>
    <property type="evidence" value="ECO:0007669"/>
    <property type="project" value="TreeGrafter"/>
</dbReference>
<keyword evidence="4 11" id="KW-0808">Transferase</keyword>
<evidence type="ECO:0000256" key="1">
    <source>
        <dbReference type="ARBA" id="ARBA00004141"/>
    </source>
</evidence>
<comment type="caution">
    <text evidence="13">The sequence shown here is derived from an EMBL/GenBank/DDBJ whole genome shotgun (WGS) entry which is preliminary data.</text>
</comment>
<dbReference type="Gene3D" id="1.20.120.1760">
    <property type="match status" value="1"/>
</dbReference>
<dbReference type="OrthoDB" id="9796672at2"/>
<comment type="similarity">
    <text evidence="2 11">Belongs to the CDP-alcohol phosphatidyltransferase class-I family.</text>
</comment>
<sequence>MALRDLIEPRELLYPSNLLTISRLLLLPATIYYMQRTDRRERALLLLAITMITDALDGPIARRRGEVSKLGQILDPIADKALIDSAAVMLSRTRGFPWWATGLLIFRDVGILLAGLIVLRRKAQITTAESSGKLTTLAMTIVALLYLAGGPRWGKPALYAALVPFSLSFVQYGWRFIQIMRDEPGDAERKDAM</sequence>
<comment type="subcellular location">
    <subcellularLocation>
        <location evidence="1">Membrane</location>
        <topology evidence="1">Multi-pass membrane protein</topology>
    </subcellularLocation>
</comment>
<feature type="transmembrane region" description="Helical" evidence="12">
    <location>
        <begin position="156"/>
        <end position="174"/>
    </location>
</feature>
<evidence type="ECO:0000256" key="10">
    <source>
        <dbReference type="ARBA" id="ARBA00023264"/>
    </source>
</evidence>
<keyword evidence="9" id="KW-0594">Phospholipid biosynthesis</keyword>
<dbReference type="InterPro" id="IPR050324">
    <property type="entry name" value="CDP-alcohol_PTase-I"/>
</dbReference>
<keyword evidence="8 12" id="KW-0472">Membrane</keyword>
<dbReference type="PROSITE" id="PS00379">
    <property type="entry name" value="CDP_ALCOHOL_P_TRANSF"/>
    <property type="match status" value="1"/>
</dbReference>
<dbReference type="RefSeq" id="WP_066791507.1">
    <property type="nucleotide sequence ID" value="NZ_LWQS01000114.1"/>
</dbReference>
<gene>
    <name evidence="13" type="ORF">A6A03_05735</name>
</gene>
<dbReference type="AlphaFoldDB" id="A0A178LT13"/>
<evidence type="ECO:0000313" key="13">
    <source>
        <dbReference type="EMBL" id="OAN37142.1"/>
    </source>
</evidence>
<evidence type="ECO:0000256" key="4">
    <source>
        <dbReference type="ARBA" id="ARBA00022679"/>
    </source>
</evidence>
<reference evidence="13 14" key="1">
    <citation type="submission" date="2016-04" db="EMBL/GenBank/DDBJ databases">
        <title>Chloroflexus islandicus sp. nov., a thermophilic filamentous anoxygenic phototrophic bacterium from geyser Strokkur (Iceland).</title>
        <authorList>
            <person name="Gaisin V.A."/>
            <person name="Kalashnikov A.M."/>
            <person name="Sukhacheva M.V."/>
            <person name="Grouzdev D.S."/>
            <person name="Ivanov T.M."/>
            <person name="Kuznetsov B."/>
            <person name="Gorlenko V.M."/>
        </authorList>
    </citation>
    <scope>NUCLEOTIDE SEQUENCE [LARGE SCALE GENOMIC DNA]</scope>
    <source>
        <strain evidence="14">isl-2</strain>
    </source>
</reference>
<dbReference type="PIRSF" id="PIRSF000847">
    <property type="entry name" value="Phos_ph_gly_syn"/>
    <property type="match status" value="1"/>
</dbReference>
<dbReference type="InterPro" id="IPR048254">
    <property type="entry name" value="CDP_ALCOHOL_P_TRANSF_CS"/>
</dbReference>
<protein>
    <submittedName>
        <fullName evidence="13">CDP-alcohol phosphatidyltransferase</fullName>
    </submittedName>
</protein>
<keyword evidence="14" id="KW-1185">Reference proteome</keyword>
<evidence type="ECO:0000256" key="2">
    <source>
        <dbReference type="ARBA" id="ARBA00010441"/>
    </source>
</evidence>
<keyword evidence="7" id="KW-0443">Lipid metabolism</keyword>
<keyword evidence="10" id="KW-1208">Phospholipid metabolism</keyword>
<dbReference type="EMBL" id="LWQS01000114">
    <property type="protein sequence ID" value="OAN37142.1"/>
    <property type="molecule type" value="Genomic_DNA"/>
</dbReference>
<keyword evidence="3" id="KW-0444">Lipid biosynthesis</keyword>
<evidence type="ECO:0000256" key="9">
    <source>
        <dbReference type="ARBA" id="ARBA00023209"/>
    </source>
</evidence>
<dbReference type="PANTHER" id="PTHR14269">
    <property type="entry name" value="CDP-DIACYLGLYCEROL--GLYCEROL-3-PHOSPHATE 3-PHOSPHATIDYLTRANSFERASE-RELATED"/>
    <property type="match status" value="1"/>
</dbReference>
<feature type="transmembrane region" description="Helical" evidence="12">
    <location>
        <begin position="98"/>
        <end position="119"/>
    </location>
</feature>
<dbReference type="Pfam" id="PF01066">
    <property type="entry name" value="CDP-OH_P_transf"/>
    <property type="match status" value="1"/>
</dbReference>
<evidence type="ECO:0000256" key="12">
    <source>
        <dbReference type="SAM" id="Phobius"/>
    </source>
</evidence>
<dbReference type="STRING" id="1707952.A6A03_05735"/>